<dbReference type="Proteomes" id="UP000007879">
    <property type="component" value="Unassembled WGS sequence"/>
</dbReference>
<dbReference type="AlphaFoldDB" id="A0AAN0JRG0"/>
<sequence length="300" mass="34533">MHKIKVNNRDTLKLDQQISSEQTLDKKEKDHKVFYQEIKEQLDRLTINVESHQANKDPSNTLSSYINDSLLGDCLRIIASEGDLQEKWFDLGYVLGFTIGQLHDIELTSIDPIQRTRKVLIHWRSENRSESWEPLAAALAKIGFEDLAHRVKNHFESHSTPEPGPEDKEDHYKGIYCKLCDKYHLNFEGIQHKIPNVDSPPDMVDLINLVAVKIQDKFYQFGTVLHSDDGFLRSLYVDYHDPIDRFIAVFNRWKDNDPDTYTWATVIKVLQSDAIGAYAVAQDVMKHLTTNAEAAEHASN</sequence>
<dbReference type="GeneID" id="109587802"/>
<dbReference type="RefSeq" id="XP_019859584.1">
    <property type="nucleotide sequence ID" value="XM_020004025.1"/>
</dbReference>
<reference evidence="3" key="1">
    <citation type="journal article" date="2010" name="Nature">
        <title>The Amphimedon queenslandica genome and the evolution of animal complexity.</title>
        <authorList>
            <person name="Srivastava M."/>
            <person name="Simakov O."/>
            <person name="Chapman J."/>
            <person name="Fahey B."/>
            <person name="Gauthier M.E."/>
            <person name="Mitros T."/>
            <person name="Richards G.S."/>
            <person name="Conaco C."/>
            <person name="Dacre M."/>
            <person name="Hellsten U."/>
            <person name="Larroux C."/>
            <person name="Putnam N.H."/>
            <person name="Stanke M."/>
            <person name="Adamska M."/>
            <person name="Darling A."/>
            <person name="Degnan S.M."/>
            <person name="Oakley T.H."/>
            <person name="Plachetzki D.C."/>
            <person name="Zhai Y."/>
            <person name="Adamski M."/>
            <person name="Calcino A."/>
            <person name="Cummins S.F."/>
            <person name="Goodstein D.M."/>
            <person name="Harris C."/>
            <person name="Jackson D.J."/>
            <person name="Leys S.P."/>
            <person name="Shu S."/>
            <person name="Woodcroft B.J."/>
            <person name="Vervoort M."/>
            <person name="Kosik K.S."/>
            <person name="Manning G."/>
            <person name="Degnan B.M."/>
            <person name="Rokhsar D.S."/>
        </authorList>
    </citation>
    <scope>NUCLEOTIDE SEQUENCE [LARGE SCALE GENOMIC DNA]</scope>
</reference>
<dbReference type="InterPro" id="IPR011029">
    <property type="entry name" value="DEATH-like_dom_sf"/>
</dbReference>
<organism evidence="2 3">
    <name type="scientific">Amphimedon queenslandica</name>
    <name type="common">Sponge</name>
    <dbReference type="NCBI Taxonomy" id="400682"/>
    <lineage>
        <taxon>Eukaryota</taxon>
        <taxon>Metazoa</taxon>
        <taxon>Porifera</taxon>
        <taxon>Demospongiae</taxon>
        <taxon>Heteroscleromorpha</taxon>
        <taxon>Haplosclerida</taxon>
        <taxon>Niphatidae</taxon>
        <taxon>Amphimedon</taxon>
    </lineage>
</organism>
<accession>A0AAN0JRG0</accession>
<proteinExistence type="predicted"/>
<dbReference type="Pfam" id="PF00531">
    <property type="entry name" value="Death"/>
    <property type="match status" value="1"/>
</dbReference>
<evidence type="ECO:0000313" key="2">
    <source>
        <dbReference type="EnsemblMetazoa" id="XP_019859584.1"/>
    </source>
</evidence>
<feature type="domain" description="Death" evidence="1">
    <location>
        <begin position="86"/>
        <end position="155"/>
    </location>
</feature>
<dbReference type="Gene3D" id="1.10.533.10">
    <property type="entry name" value="Death Domain, Fas"/>
    <property type="match status" value="1"/>
</dbReference>
<name>A0AAN0JRG0_AMPQE</name>
<reference evidence="2" key="2">
    <citation type="submission" date="2024-06" db="UniProtKB">
        <authorList>
            <consortium name="EnsemblMetazoa"/>
        </authorList>
    </citation>
    <scope>IDENTIFICATION</scope>
</reference>
<evidence type="ECO:0000313" key="3">
    <source>
        <dbReference type="Proteomes" id="UP000007879"/>
    </source>
</evidence>
<dbReference type="SUPFAM" id="SSF47986">
    <property type="entry name" value="DEATH domain"/>
    <property type="match status" value="1"/>
</dbReference>
<dbReference type="EnsemblMetazoa" id="XM_020004025.1">
    <property type="protein sequence ID" value="XP_019859584.1"/>
    <property type="gene ID" value="LOC109587802"/>
</dbReference>
<dbReference type="PROSITE" id="PS50017">
    <property type="entry name" value="DEATH_DOMAIN"/>
    <property type="match status" value="1"/>
</dbReference>
<dbReference type="InterPro" id="IPR000488">
    <property type="entry name" value="Death_dom"/>
</dbReference>
<keyword evidence="3" id="KW-1185">Reference proteome</keyword>
<dbReference type="CDD" id="cd01670">
    <property type="entry name" value="Death"/>
    <property type="match status" value="1"/>
</dbReference>
<protein>
    <recommendedName>
        <fullName evidence="1">Death domain-containing protein</fullName>
    </recommendedName>
</protein>
<dbReference type="KEGG" id="aqu:109587802"/>
<dbReference type="GO" id="GO:0007165">
    <property type="term" value="P:signal transduction"/>
    <property type="evidence" value="ECO:0007669"/>
    <property type="project" value="InterPro"/>
</dbReference>
<evidence type="ECO:0000259" key="1">
    <source>
        <dbReference type="PROSITE" id="PS50017"/>
    </source>
</evidence>